<organism evidence="22 23">
    <name type="scientific">Dillenia turbinata</name>
    <dbReference type="NCBI Taxonomy" id="194707"/>
    <lineage>
        <taxon>Eukaryota</taxon>
        <taxon>Viridiplantae</taxon>
        <taxon>Streptophyta</taxon>
        <taxon>Embryophyta</taxon>
        <taxon>Tracheophyta</taxon>
        <taxon>Spermatophyta</taxon>
        <taxon>Magnoliopsida</taxon>
        <taxon>eudicotyledons</taxon>
        <taxon>Gunneridae</taxon>
        <taxon>Pentapetalae</taxon>
        <taxon>Dilleniales</taxon>
        <taxon>Dilleniaceae</taxon>
        <taxon>Dillenia</taxon>
    </lineage>
</organism>
<dbReference type="FunFam" id="1.10.510.10:FF:000467">
    <property type="entry name" value="Liguleless narrow1"/>
    <property type="match status" value="1"/>
</dbReference>
<evidence type="ECO:0000256" key="5">
    <source>
        <dbReference type="ARBA" id="ARBA00022692"/>
    </source>
</evidence>
<feature type="domain" description="Protein kinase" evidence="20">
    <location>
        <begin position="310"/>
        <end position="586"/>
    </location>
</feature>
<evidence type="ECO:0000259" key="20">
    <source>
        <dbReference type="PROSITE" id="PS50011"/>
    </source>
</evidence>
<evidence type="ECO:0000256" key="4">
    <source>
        <dbReference type="ARBA" id="ARBA00022679"/>
    </source>
</evidence>
<comment type="caution">
    <text evidence="22">The sequence shown here is derived from an EMBL/GenBank/DDBJ whole genome shotgun (WGS) entry which is preliminary data.</text>
</comment>
<evidence type="ECO:0000256" key="13">
    <source>
        <dbReference type="ARBA" id="ARBA00023157"/>
    </source>
</evidence>
<evidence type="ECO:0000256" key="11">
    <source>
        <dbReference type="ARBA" id="ARBA00022989"/>
    </source>
</evidence>
<dbReference type="PANTHER" id="PTHR27002:SF814">
    <property type="entry name" value="CYSTEINE-RICH RECEPTOR-LIKE PROTEIN KINASE 10"/>
    <property type="match status" value="1"/>
</dbReference>
<keyword evidence="12" id="KW-0472">Membrane</keyword>
<feature type="compositionally biased region" description="Pro residues" evidence="18">
    <location>
        <begin position="252"/>
        <end position="275"/>
    </location>
</feature>
<dbReference type="Pfam" id="PF01657">
    <property type="entry name" value="Stress-antifung"/>
    <property type="match status" value="2"/>
</dbReference>
<dbReference type="Pfam" id="PF07714">
    <property type="entry name" value="PK_Tyr_Ser-Thr"/>
    <property type="match status" value="1"/>
</dbReference>
<dbReference type="Proteomes" id="UP001370490">
    <property type="component" value="Unassembled WGS sequence"/>
</dbReference>
<dbReference type="EMBL" id="JBAMMX010000023">
    <property type="protein sequence ID" value="KAK6917363.1"/>
    <property type="molecule type" value="Genomic_DNA"/>
</dbReference>
<dbReference type="InterPro" id="IPR001245">
    <property type="entry name" value="Ser-Thr/Tyr_kinase_cat_dom"/>
</dbReference>
<evidence type="ECO:0000256" key="7">
    <source>
        <dbReference type="ARBA" id="ARBA00022737"/>
    </source>
</evidence>
<keyword evidence="10" id="KW-0067">ATP-binding</keyword>
<feature type="signal peptide" evidence="19">
    <location>
        <begin position="1"/>
        <end position="23"/>
    </location>
</feature>
<evidence type="ECO:0000256" key="6">
    <source>
        <dbReference type="ARBA" id="ARBA00022729"/>
    </source>
</evidence>
<feature type="region of interest" description="Disordered" evidence="18">
    <location>
        <begin position="250"/>
        <end position="294"/>
    </location>
</feature>
<keyword evidence="6 19" id="KW-0732">Signal</keyword>
<dbReference type="InterPro" id="IPR008271">
    <property type="entry name" value="Ser/Thr_kinase_AS"/>
</dbReference>
<evidence type="ECO:0000256" key="3">
    <source>
        <dbReference type="ARBA" id="ARBA00022527"/>
    </source>
</evidence>
<keyword evidence="3" id="KW-0723">Serine/threonine-protein kinase</keyword>
<dbReference type="PROSITE" id="PS00108">
    <property type="entry name" value="PROTEIN_KINASE_ST"/>
    <property type="match status" value="1"/>
</dbReference>
<dbReference type="GO" id="GO:0004674">
    <property type="term" value="F:protein serine/threonine kinase activity"/>
    <property type="evidence" value="ECO:0007669"/>
    <property type="project" value="UniProtKB-KW"/>
</dbReference>
<protein>
    <recommendedName>
        <fullName evidence="2">non-specific serine/threonine protein kinase</fullName>
        <ecNumber evidence="2">2.7.11.1</ecNumber>
    </recommendedName>
</protein>
<evidence type="ECO:0000313" key="23">
    <source>
        <dbReference type="Proteomes" id="UP001370490"/>
    </source>
</evidence>
<dbReference type="InterPro" id="IPR011009">
    <property type="entry name" value="Kinase-like_dom_sf"/>
</dbReference>
<keyword evidence="13" id="KW-1015">Disulfide bond</keyword>
<keyword evidence="14" id="KW-0675">Receptor</keyword>
<dbReference type="InterPro" id="IPR000719">
    <property type="entry name" value="Prot_kinase_dom"/>
</dbReference>
<evidence type="ECO:0000256" key="15">
    <source>
        <dbReference type="ARBA" id="ARBA00023180"/>
    </source>
</evidence>
<evidence type="ECO:0000256" key="9">
    <source>
        <dbReference type="ARBA" id="ARBA00022777"/>
    </source>
</evidence>
<dbReference type="Gene3D" id="3.30.430.20">
    <property type="entry name" value="Gnk2 domain, C-X8-C-X2-C motif"/>
    <property type="match status" value="2"/>
</dbReference>
<proteinExistence type="predicted"/>
<evidence type="ECO:0000256" key="18">
    <source>
        <dbReference type="SAM" id="MobiDB-lite"/>
    </source>
</evidence>
<evidence type="ECO:0000256" key="12">
    <source>
        <dbReference type="ARBA" id="ARBA00023136"/>
    </source>
</evidence>
<dbReference type="PANTHER" id="PTHR27002">
    <property type="entry name" value="RECEPTOR-LIKE SERINE/THREONINE-PROTEIN KINASE SD1-8"/>
    <property type="match status" value="1"/>
</dbReference>
<comment type="catalytic activity">
    <reaction evidence="17">
        <text>L-seryl-[protein] + ATP = O-phospho-L-seryl-[protein] + ADP + H(+)</text>
        <dbReference type="Rhea" id="RHEA:17989"/>
        <dbReference type="Rhea" id="RHEA-COMP:9863"/>
        <dbReference type="Rhea" id="RHEA-COMP:11604"/>
        <dbReference type="ChEBI" id="CHEBI:15378"/>
        <dbReference type="ChEBI" id="CHEBI:29999"/>
        <dbReference type="ChEBI" id="CHEBI:30616"/>
        <dbReference type="ChEBI" id="CHEBI:83421"/>
        <dbReference type="ChEBI" id="CHEBI:456216"/>
        <dbReference type="EC" id="2.7.11.1"/>
    </reaction>
</comment>
<dbReference type="InterPro" id="IPR002902">
    <property type="entry name" value="GNK2"/>
</dbReference>
<comment type="subcellular location">
    <subcellularLocation>
        <location evidence="1">Membrane</location>
        <topology evidence="1">Single-pass membrane protein</topology>
    </subcellularLocation>
</comment>
<sequence length="621" mass="68574">MSASNSCYFLLFIFLRLVILTISQQTPLYYYCNNDNGNYTFAGDYSANLDNALFAISSNSAGNGHGFYSFSAGNNIDTIHAIALCRGDISLDNCMSCVNESTTTLPKLCPNQKEAVVWYDLCMLKYSNRSIYGNQGFSLRVIMINTQNASNVSQFNEDLGGLLRSLSSQAASGGSLRKFATENVTSGDFTDIYGLAQCTPDLSERDCNNCLQTATQIFPSYCYGRRGARVISPSCTLRYEIYKFFDSVPDPLSSPPQSSPRLPPPQSPPQPPPPGELGDDHSNLGGDNEDKSKDLPLVPLHIIRAATQEFSDENKLGQGGFGPVYKGTLMNGKEIAVKRLSKSSGQGLQEFKNEVMLIARLQHRNLVRLLGCCLEGDELLLIYEYMPNKSLDFFLFDSTRVAQLQWKLRLSIISGIARGLLYLHEDSRLKIIHRDLKASNVLLDHEMNPKISDFGMARIFQGNDTTANTNRIVGTYGYMAPEYAMEGLFSVKSDVFSFGVLLLEIISGKKNSGFHQSQPGQNLLNFAWKLWLDGRGLDLMDPTLGPSSVMAEVLKCTHIGLLCVQEDPGDRPTMSMVVVMLQSETISLPQPKEPPFSVGRVVPPDNKSSMNVVTLSKMSPR</sequence>
<gene>
    <name evidence="22" type="ORF">RJ641_018114</name>
</gene>
<accession>A0AAN8UIC6</accession>
<evidence type="ECO:0000256" key="16">
    <source>
        <dbReference type="ARBA" id="ARBA00047899"/>
    </source>
</evidence>
<dbReference type="InterPro" id="IPR038408">
    <property type="entry name" value="GNK2_sf"/>
</dbReference>
<evidence type="ECO:0000259" key="21">
    <source>
        <dbReference type="PROSITE" id="PS51473"/>
    </source>
</evidence>
<keyword evidence="9 22" id="KW-0418">Kinase</keyword>
<evidence type="ECO:0000256" key="10">
    <source>
        <dbReference type="ARBA" id="ARBA00022840"/>
    </source>
</evidence>
<dbReference type="GO" id="GO:0005886">
    <property type="term" value="C:plasma membrane"/>
    <property type="evidence" value="ECO:0007669"/>
    <property type="project" value="TreeGrafter"/>
</dbReference>
<keyword evidence="7" id="KW-0677">Repeat</keyword>
<dbReference type="SMART" id="SM00220">
    <property type="entry name" value="S_TKc"/>
    <property type="match status" value="1"/>
</dbReference>
<dbReference type="CDD" id="cd14066">
    <property type="entry name" value="STKc_IRAK"/>
    <property type="match status" value="1"/>
</dbReference>
<dbReference type="FunFam" id="3.30.200.20:FF:000195">
    <property type="entry name" value="G-type lectin S-receptor-like serine/threonine-protein kinase"/>
    <property type="match status" value="1"/>
</dbReference>
<dbReference type="Gene3D" id="1.10.510.10">
    <property type="entry name" value="Transferase(Phosphotransferase) domain 1"/>
    <property type="match status" value="1"/>
</dbReference>
<keyword evidence="4" id="KW-0808">Transferase</keyword>
<evidence type="ECO:0000256" key="17">
    <source>
        <dbReference type="ARBA" id="ARBA00048679"/>
    </source>
</evidence>
<dbReference type="Gene3D" id="3.30.200.20">
    <property type="entry name" value="Phosphorylase Kinase, domain 1"/>
    <property type="match status" value="1"/>
</dbReference>
<evidence type="ECO:0000256" key="19">
    <source>
        <dbReference type="SAM" id="SignalP"/>
    </source>
</evidence>
<feature type="domain" description="Gnk2-homologous" evidence="21">
    <location>
        <begin position="137"/>
        <end position="244"/>
    </location>
</feature>
<dbReference type="PROSITE" id="PS51473">
    <property type="entry name" value="GNK2"/>
    <property type="match status" value="2"/>
</dbReference>
<keyword evidence="5" id="KW-0812">Transmembrane</keyword>
<evidence type="ECO:0000256" key="2">
    <source>
        <dbReference type="ARBA" id="ARBA00012513"/>
    </source>
</evidence>
<dbReference type="CDD" id="cd23509">
    <property type="entry name" value="Gnk2-like"/>
    <property type="match status" value="2"/>
</dbReference>
<dbReference type="SUPFAM" id="SSF56112">
    <property type="entry name" value="Protein kinase-like (PK-like)"/>
    <property type="match status" value="1"/>
</dbReference>
<evidence type="ECO:0000256" key="1">
    <source>
        <dbReference type="ARBA" id="ARBA00004167"/>
    </source>
</evidence>
<reference evidence="22 23" key="1">
    <citation type="submission" date="2023-12" db="EMBL/GenBank/DDBJ databases">
        <title>A high-quality genome assembly for Dillenia turbinata (Dilleniales).</title>
        <authorList>
            <person name="Chanderbali A."/>
        </authorList>
    </citation>
    <scope>NUCLEOTIDE SEQUENCE [LARGE SCALE GENOMIC DNA]</scope>
    <source>
        <strain evidence="22">LSX21</strain>
        <tissue evidence="22">Leaf</tissue>
    </source>
</reference>
<keyword evidence="15" id="KW-0325">Glycoprotein</keyword>
<keyword evidence="11" id="KW-1133">Transmembrane helix</keyword>
<evidence type="ECO:0000313" key="22">
    <source>
        <dbReference type="EMBL" id="KAK6917363.1"/>
    </source>
</evidence>
<feature type="chain" id="PRO_5042923597" description="non-specific serine/threonine protein kinase" evidence="19">
    <location>
        <begin position="24"/>
        <end position="621"/>
    </location>
</feature>
<evidence type="ECO:0000256" key="14">
    <source>
        <dbReference type="ARBA" id="ARBA00023170"/>
    </source>
</evidence>
<dbReference type="PROSITE" id="PS50011">
    <property type="entry name" value="PROTEIN_KINASE_DOM"/>
    <property type="match status" value="1"/>
</dbReference>
<keyword evidence="8" id="KW-0547">Nucleotide-binding</keyword>
<evidence type="ECO:0000256" key="8">
    <source>
        <dbReference type="ARBA" id="ARBA00022741"/>
    </source>
</evidence>
<feature type="compositionally biased region" description="Basic and acidic residues" evidence="18">
    <location>
        <begin position="278"/>
        <end position="294"/>
    </location>
</feature>
<dbReference type="FunFam" id="3.30.430.20:FF:000002">
    <property type="entry name" value="Cysteine-rich receptor-like protein kinase 10"/>
    <property type="match status" value="1"/>
</dbReference>
<name>A0AAN8UIC6_9MAGN</name>
<comment type="catalytic activity">
    <reaction evidence="16">
        <text>L-threonyl-[protein] + ATP = O-phospho-L-threonyl-[protein] + ADP + H(+)</text>
        <dbReference type="Rhea" id="RHEA:46608"/>
        <dbReference type="Rhea" id="RHEA-COMP:11060"/>
        <dbReference type="Rhea" id="RHEA-COMP:11605"/>
        <dbReference type="ChEBI" id="CHEBI:15378"/>
        <dbReference type="ChEBI" id="CHEBI:30013"/>
        <dbReference type="ChEBI" id="CHEBI:30616"/>
        <dbReference type="ChEBI" id="CHEBI:61977"/>
        <dbReference type="ChEBI" id="CHEBI:456216"/>
        <dbReference type="EC" id="2.7.11.1"/>
    </reaction>
</comment>
<feature type="domain" description="Gnk2-homologous" evidence="21">
    <location>
        <begin position="27"/>
        <end position="131"/>
    </location>
</feature>
<keyword evidence="23" id="KW-1185">Reference proteome</keyword>
<dbReference type="GO" id="GO:0005524">
    <property type="term" value="F:ATP binding"/>
    <property type="evidence" value="ECO:0007669"/>
    <property type="project" value="UniProtKB-KW"/>
</dbReference>
<dbReference type="EC" id="2.7.11.1" evidence="2"/>
<dbReference type="AlphaFoldDB" id="A0AAN8UIC6"/>